<evidence type="ECO:0000256" key="1">
    <source>
        <dbReference type="SAM" id="Phobius"/>
    </source>
</evidence>
<feature type="transmembrane region" description="Helical" evidence="1">
    <location>
        <begin position="72"/>
        <end position="89"/>
    </location>
</feature>
<feature type="transmembrane region" description="Helical" evidence="1">
    <location>
        <begin position="43"/>
        <end position="66"/>
    </location>
</feature>
<gene>
    <name evidence="3" type="ORF">CCUG60883_01132</name>
    <name evidence="2" type="ORF">CCUG60885_03982</name>
</gene>
<comment type="caution">
    <text evidence="2">The sequence shown here is derived from an EMBL/GenBank/DDBJ whole genome shotgun (WGS) entry which is preliminary data.</text>
</comment>
<proteinExistence type="predicted"/>
<dbReference type="EMBL" id="PECK01000008">
    <property type="protein sequence ID" value="TDZ91873.1"/>
    <property type="molecule type" value="Genomic_DNA"/>
</dbReference>
<name>A0A4R8SBC5_9MYCO</name>
<protein>
    <submittedName>
        <fullName evidence="2">Cadmium resistance transporter</fullName>
    </submittedName>
</protein>
<accession>A0A4R8SBC5</accession>
<keyword evidence="1" id="KW-1133">Transmembrane helix</keyword>
<organism evidence="2 5">
    <name type="scientific">Mycobacteroides salmoniphilum</name>
    <dbReference type="NCBI Taxonomy" id="404941"/>
    <lineage>
        <taxon>Bacteria</taxon>
        <taxon>Bacillati</taxon>
        <taxon>Actinomycetota</taxon>
        <taxon>Actinomycetes</taxon>
        <taxon>Mycobacteriales</taxon>
        <taxon>Mycobacteriaceae</taxon>
        <taxon>Mycobacteroides</taxon>
    </lineage>
</organism>
<dbReference type="Proteomes" id="UP000294844">
    <property type="component" value="Unassembled WGS sequence"/>
</dbReference>
<dbReference type="Proteomes" id="UP000295685">
    <property type="component" value="Unassembled WGS sequence"/>
</dbReference>
<dbReference type="InterPro" id="IPR004676">
    <property type="entry name" value="Cd-R_transporter"/>
</dbReference>
<dbReference type="AlphaFoldDB" id="A0A4R8SBC5"/>
<feature type="transmembrane region" description="Helical" evidence="1">
    <location>
        <begin position="142"/>
        <end position="163"/>
    </location>
</feature>
<reference evidence="4 5" key="1">
    <citation type="journal article" date="2019" name="Sci. Rep.">
        <title>Extended insight into the Mycobacterium chelonae-abscessus complex through whole genome sequencing of Mycobacterium salmoniphilum outbreak and Mycobacterium salmoniphilum-like strains.</title>
        <authorList>
            <person name="Behra P.R.K."/>
            <person name="Das S."/>
            <person name="Pettersson B.M.F."/>
            <person name="Shirreff L."/>
            <person name="DuCote T."/>
            <person name="Jacobsson K.G."/>
            <person name="Ennis D.G."/>
            <person name="Kirsebom L.A."/>
        </authorList>
    </citation>
    <scope>NUCLEOTIDE SEQUENCE [LARGE SCALE GENOMIC DNA]</scope>
    <source>
        <strain evidence="3 4">CCUG 60883</strain>
        <strain evidence="2 5">CCUG 60885</strain>
    </source>
</reference>
<evidence type="ECO:0000313" key="5">
    <source>
        <dbReference type="Proteomes" id="UP000295685"/>
    </source>
</evidence>
<feature type="transmembrane region" description="Helical" evidence="1">
    <location>
        <begin position="12"/>
        <end position="31"/>
    </location>
</feature>
<dbReference type="EMBL" id="PECM01000005">
    <property type="protein sequence ID" value="TEA07104.1"/>
    <property type="molecule type" value="Genomic_DNA"/>
</dbReference>
<evidence type="ECO:0000313" key="2">
    <source>
        <dbReference type="EMBL" id="TDZ91873.1"/>
    </source>
</evidence>
<keyword evidence="4" id="KW-1185">Reference proteome</keyword>
<sequence>MLVDWALIGRAAAMFAVTNVDDMVVLAVFFGRAGRSRSAVARVVVGQYLGFAAILAVSAVGALGANLLPEKAIPYLGLLPLLLGLRAAWNLRRDRGSENAGTSDQSGGVGVLQVAAVTFANGGDNIGVYVSVFALAGVDGMAGYAVVFLCGVALWCLAGWFFASRRAVAALLTRWGHVVLPVVLIGIGLTILIDGGAFGL</sequence>
<evidence type="ECO:0000313" key="3">
    <source>
        <dbReference type="EMBL" id="TEA07104.1"/>
    </source>
</evidence>
<feature type="transmembrane region" description="Helical" evidence="1">
    <location>
        <begin position="110"/>
        <end position="136"/>
    </location>
</feature>
<keyword evidence="1" id="KW-0472">Membrane</keyword>
<feature type="transmembrane region" description="Helical" evidence="1">
    <location>
        <begin position="175"/>
        <end position="193"/>
    </location>
</feature>
<dbReference type="Pfam" id="PF03596">
    <property type="entry name" value="Cad"/>
    <property type="match status" value="1"/>
</dbReference>
<evidence type="ECO:0000313" key="4">
    <source>
        <dbReference type="Proteomes" id="UP000294844"/>
    </source>
</evidence>
<keyword evidence="1" id="KW-0812">Transmembrane</keyword>